<evidence type="ECO:0000313" key="2">
    <source>
        <dbReference type="EMBL" id="KAK2637322.1"/>
    </source>
</evidence>
<sequence length="174" mass="18851">MFRGSRVDTISKGYEVPKFRNIANKVAATGFLAVVPDFFFGDPANSTNPHFDRDAWLKNHTTDKGYEDAKPVIAALRSKGVSDIGAAGICWGGKVVVKLASGSDDIQDAALLHPSRVTKDDINIEVDDIPEGILKLTLENSPGRFMDNKSAGQQEEIISTHQGIKKLLNIGCLL</sequence>
<dbReference type="InterPro" id="IPR002925">
    <property type="entry name" value="Dienelactn_hydro"/>
</dbReference>
<dbReference type="Pfam" id="PF01738">
    <property type="entry name" value="DLH"/>
    <property type="match status" value="1"/>
</dbReference>
<gene>
    <name evidence="2" type="ORF">Ddye_032114</name>
</gene>
<dbReference type="AlphaFoldDB" id="A0AAD9WP31"/>
<name>A0AAD9WP31_9ROSI</name>
<dbReference type="EMBL" id="JANJYI010000009">
    <property type="protein sequence ID" value="KAK2637322.1"/>
    <property type="molecule type" value="Genomic_DNA"/>
</dbReference>
<dbReference type="PANTHER" id="PTHR17630:SF52">
    <property type="entry name" value="ENDO-1,3-1,4-BETA-D-GLUCANASE-LIKE PROTEIN"/>
    <property type="match status" value="1"/>
</dbReference>
<dbReference type="SUPFAM" id="SSF53474">
    <property type="entry name" value="alpha/beta-Hydrolases"/>
    <property type="match status" value="1"/>
</dbReference>
<evidence type="ECO:0000313" key="3">
    <source>
        <dbReference type="Proteomes" id="UP001280121"/>
    </source>
</evidence>
<dbReference type="GO" id="GO:0016787">
    <property type="term" value="F:hydrolase activity"/>
    <property type="evidence" value="ECO:0007669"/>
    <property type="project" value="InterPro"/>
</dbReference>
<comment type="caution">
    <text evidence="2">The sequence shown here is derived from an EMBL/GenBank/DDBJ whole genome shotgun (WGS) entry which is preliminary data.</text>
</comment>
<feature type="domain" description="Dienelactone hydrolase" evidence="1">
    <location>
        <begin position="13"/>
        <end position="124"/>
    </location>
</feature>
<evidence type="ECO:0000259" key="1">
    <source>
        <dbReference type="Pfam" id="PF01738"/>
    </source>
</evidence>
<dbReference type="Proteomes" id="UP001280121">
    <property type="component" value="Unassembled WGS sequence"/>
</dbReference>
<dbReference type="PANTHER" id="PTHR17630">
    <property type="entry name" value="DIENELACTONE HYDROLASE"/>
    <property type="match status" value="1"/>
</dbReference>
<organism evidence="2 3">
    <name type="scientific">Dipteronia dyeriana</name>
    <dbReference type="NCBI Taxonomy" id="168575"/>
    <lineage>
        <taxon>Eukaryota</taxon>
        <taxon>Viridiplantae</taxon>
        <taxon>Streptophyta</taxon>
        <taxon>Embryophyta</taxon>
        <taxon>Tracheophyta</taxon>
        <taxon>Spermatophyta</taxon>
        <taxon>Magnoliopsida</taxon>
        <taxon>eudicotyledons</taxon>
        <taxon>Gunneridae</taxon>
        <taxon>Pentapetalae</taxon>
        <taxon>rosids</taxon>
        <taxon>malvids</taxon>
        <taxon>Sapindales</taxon>
        <taxon>Sapindaceae</taxon>
        <taxon>Hippocastanoideae</taxon>
        <taxon>Acereae</taxon>
        <taxon>Dipteronia</taxon>
    </lineage>
</organism>
<proteinExistence type="predicted"/>
<reference evidence="2" key="1">
    <citation type="journal article" date="2023" name="Plant J.">
        <title>Genome sequences and population genomics provide insights into the demographic history, inbreeding, and mutation load of two 'living fossil' tree species of Dipteronia.</title>
        <authorList>
            <person name="Feng Y."/>
            <person name="Comes H.P."/>
            <person name="Chen J."/>
            <person name="Zhu S."/>
            <person name="Lu R."/>
            <person name="Zhang X."/>
            <person name="Li P."/>
            <person name="Qiu J."/>
            <person name="Olsen K.M."/>
            <person name="Qiu Y."/>
        </authorList>
    </citation>
    <scope>NUCLEOTIDE SEQUENCE</scope>
    <source>
        <strain evidence="2">KIB01</strain>
    </source>
</reference>
<protein>
    <recommendedName>
        <fullName evidence="1">Dienelactone hydrolase domain-containing protein</fullName>
    </recommendedName>
</protein>
<dbReference type="InterPro" id="IPR029058">
    <property type="entry name" value="AB_hydrolase_fold"/>
</dbReference>
<keyword evidence="3" id="KW-1185">Reference proteome</keyword>
<accession>A0AAD9WP31</accession>
<dbReference type="Gene3D" id="3.40.50.1820">
    <property type="entry name" value="alpha/beta hydrolase"/>
    <property type="match status" value="1"/>
</dbReference>